<evidence type="ECO:0000313" key="1">
    <source>
        <dbReference type="EMBL" id="ENV18783.1"/>
    </source>
</evidence>
<dbReference type="RefSeq" id="WP_004817505.1">
    <property type="nucleotide sequence ID" value="NZ_KB849455.1"/>
</dbReference>
<proteinExistence type="predicted"/>
<dbReference type="Proteomes" id="UP000013148">
    <property type="component" value="Unassembled WGS sequence"/>
</dbReference>
<dbReference type="PATRIC" id="fig|1217656.3.peg.567"/>
<keyword evidence="2" id="KW-1185">Reference proteome</keyword>
<organism evidence="1 2">
    <name type="scientific">Acinetobacter guillouiae NIPH 991</name>
    <dbReference type="NCBI Taxonomy" id="1217656"/>
    <lineage>
        <taxon>Bacteria</taxon>
        <taxon>Pseudomonadati</taxon>
        <taxon>Pseudomonadota</taxon>
        <taxon>Gammaproteobacteria</taxon>
        <taxon>Moraxellales</taxon>
        <taxon>Moraxellaceae</taxon>
        <taxon>Acinetobacter</taxon>
    </lineage>
</organism>
<evidence type="ECO:0000313" key="2">
    <source>
        <dbReference type="Proteomes" id="UP000013148"/>
    </source>
</evidence>
<reference evidence="1 2" key="1">
    <citation type="submission" date="2013-02" db="EMBL/GenBank/DDBJ databases">
        <title>The Genome Sequence of Acinetobacter guillouiae NIPH 991.</title>
        <authorList>
            <consortium name="The Broad Institute Genome Sequencing Platform"/>
            <consortium name="The Broad Institute Genome Sequencing Center for Infectious Disease"/>
            <person name="Cerqueira G."/>
            <person name="Feldgarden M."/>
            <person name="Courvalin P."/>
            <person name="Perichon B."/>
            <person name="Grillot-Courvalin C."/>
            <person name="Clermont D."/>
            <person name="Rocha E."/>
            <person name="Yoon E.-J."/>
            <person name="Nemec A."/>
            <person name="Walker B."/>
            <person name="Young S.K."/>
            <person name="Zeng Q."/>
            <person name="Gargeya S."/>
            <person name="Fitzgerald M."/>
            <person name="Haas B."/>
            <person name="Abouelleil A."/>
            <person name="Alvarado L."/>
            <person name="Arachchi H.M."/>
            <person name="Berlin A.M."/>
            <person name="Chapman S.B."/>
            <person name="Dewar J."/>
            <person name="Goldberg J."/>
            <person name="Griggs A."/>
            <person name="Gujja S."/>
            <person name="Hansen M."/>
            <person name="Howarth C."/>
            <person name="Imamovic A."/>
            <person name="Larimer J."/>
            <person name="McCowan C."/>
            <person name="Murphy C."/>
            <person name="Neiman D."/>
            <person name="Pearson M."/>
            <person name="Priest M."/>
            <person name="Roberts A."/>
            <person name="Saif S."/>
            <person name="Shea T."/>
            <person name="Sisk P."/>
            <person name="Sykes S."/>
            <person name="Wortman J."/>
            <person name="Nusbaum C."/>
            <person name="Birren B."/>
        </authorList>
    </citation>
    <scope>NUCLEOTIDE SEQUENCE [LARGE SCALE GENOMIC DNA]</scope>
    <source>
        <strain evidence="1 2">NIPH 991</strain>
    </source>
</reference>
<dbReference type="AlphaFoldDB" id="N8YGM6"/>
<gene>
    <name evidence="1" type="ORF">F964_00583</name>
</gene>
<comment type="caution">
    <text evidence="1">The sequence shown here is derived from an EMBL/GenBank/DDBJ whole genome shotgun (WGS) entry which is preliminary data.</text>
</comment>
<sequence length="61" mass="7105">MKDFYCPYCEHGMNKDEVNVHEDDVLGEWEDVVCNSCKKEFVLTAEPDICYSTEAQEQSHD</sequence>
<dbReference type="HOGENOM" id="CLU_2911905_0_0_6"/>
<accession>N8YGM6</accession>
<name>N8YGM6_ACIGI</name>
<protein>
    <submittedName>
        <fullName evidence="1">Uncharacterized protein</fullName>
    </submittedName>
</protein>
<dbReference type="EMBL" id="APPJ01000004">
    <property type="protein sequence ID" value="ENV18783.1"/>
    <property type="molecule type" value="Genomic_DNA"/>
</dbReference>